<gene>
    <name evidence="8" type="ordered locus">SGRA_1462</name>
</gene>
<keyword evidence="4 7" id="KW-0812">Transmembrane</keyword>
<evidence type="ECO:0000256" key="3">
    <source>
        <dbReference type="ARBA" id="ARBA00022475"/>
    </source>
</evidence>
<evidence type="ECO:0000256" key="5">
    <source>
        <dbReference type="ARBA" id="ARBA00022989"/>
    </source>
</evidence>
<organism evidence="8 9">
    <name type="scientific">Saprospira grandis (strain Lewin)</name>
    <dbReference type="NCBI Taxonomy" id="984262"/>
    <lineage>
        <taxon>Bacteria</taxon>
        <taxon>Pseudomonadati</taxon>
        <taxon>Bacteroidota</taxon>
        <taxon>Saprospiria</taxon>
        <taxon>Saprospirales</taxon>
        <taxon>Saprospiraceae</taxon>
        <taxon>Saprospira</taxon>
    </lineage>
</organism>
<evidence type="ECO:0000256" key="4">
    <source>
        <dbReference type="ARBA" id="ARBA00022692"/>
    </source>
</evidence>
<dbReference type="AlphaFoldDB" id="H6L7X6"/>
<dbReference type="OrthoDB" id="9777774at2"/>
<dbReference type="HOGENOM" id="CLU_059148_0_0_10"/>
<dbReference type="Proteomes" id="UP000007519">
    <property type="component" value="Chromosome"/>
</dbReference>
<feature type="transmembrane region" description="Helical" evidence="7">
    <location>
        <begin position="262"/>
        <end position="284"/>
    </location>
</feature>
<comment type="similarity">
    <text evidence="2">Belongs to the UPF0718 family.</text>
</comment>
<feature type="transmembrane region" description="Helical" evidence="7">
    <location>
        <begin position="296"/>
        <end position="317"/>
    </location>
</feature>
<keyword evidence="6 7" id="KW-0472">Membrane</keyword>
<comment type="subcellular location">
    <subcellularLocation>
        <location evidence="1">Cell membrane</location>
        <topology evidence="1">Multi-pass membrane protein</topology>
    </subcellularLocation>
</comment>
<dbReference type="STRING" id="984262.SGRA_1462"/>
<dbReference type="RefSeq" id="WP_015691833.1">
    <property type="nucleotide sequence ID" value="NC_016940.1"/>
</dbReference>
<evidence type="ECO:0000256" key="7">
    <source>
        <dbReference type="SAM" id="Phobius"/>
    </source>
</evidence>
<sequence length="325" mass="36135">MFQFLEDGAAYFVRLIGLSVDSPFGAALHFFLYDSVKIIILLLLITQLMGLVNHYLPTARIRSFLSKNKLFGLDYVFAAFLGAITPFCSCSSVPLFIGFLRGGLPLGLTFTFLIVSPLVNEIALAYFLAAWGWKFTFFYLFAAMTLAIFAGWSIALFRLDSWLSPWLQEALAKTQAVQQQQFKAGKPNFLAIWQEALGTLKKLLPYILVGIALGAFLHGYTPEGFLENYLPKNSFWSVPLATVLAIPLYNNAAGILPLLEVLIQKGIPLGTAMAFMMATIGLSFPEAMLLKKVMQWRLIILFFSLVALLIILLGFLFNAVAPYLI</sequence>
<feature type="transmembrane region" description="Helical" evidence="7">
    <location>
        <begin position="136"/>
        <end position="157"/>
    </location>
</feature>
<protein>
    <submittedName>
        <fullName evidence="8">Permease</fullName>
    </submittedName>
</protein>
<keyword evidence="3" id="KW-1003">Cell membrane</keyword>
<dbReference type="PANTHER" id="PTHR42775">
    <property type="entry name" value="PERMEASE RV2963-RELATED"/>
    <property type="match status" value="1"/>
</dbReference>
<feature type="transmembrane region" description="Helical" evidence="7">
    <location>
        <begin position="233"/>
        <end position="250"/>
    </location>
</feature>
<keyword evidence="9" id="KW-1185">Reference proteome</keyword>
<feature type="transmembrane region" description="Helical" evidence="7">
    <location>
        <begin position="76"/>
        <end position="100"/>
    </location>
</feature>
<feature type="transmembrane region" description="Helical" evidence="7">
    <location>
        <begin position="203"/>
        <end position="221"/>
    </location>
</feature>
<dbReference type="KEGG" id="sgn:SGRA_1462"/>
<dbReference type="Pfam" id="PF03773">
    <property type="entry name" value="ArsP_1"/>
    <property type="match status" value="1"/>
</dbReference>
<evidence type="ECO:0000256" key="1">
    <source>
        <dbReference type="ARBA" id="ARBA00004651"/>
    </source>
</evidence>
<accession>H6L7X6</accession>
<dbReference type="InterPro" id="IPR053166">
    <property type="entry name" value="UPF0718_permease"/>
</dbReference>
<dbReference type="InterPro" id="IPR005524">
    <property type="entry name" value="DUF318"/>
</dbReference>
<dbReference type="EMBL" id="CP002831">
    <property type="protein sequence ID" value="AFC24197.1"/>
    <property type="molecule type" value="Genomic_DNA"/>
</dbReference>
<dbReference type="GO" id="GO:0005886">
    <property type="term" value="C:plasma membrane"/>
    <property type="evidence" value="ECO:0007669"/>
    <property type="project" value="UniProtKB-SubCell"/>
</dbReference>
<name>H6L7X6_SAPGL</name>
<proteinExistence type="inferred from homology"/>
<feature type="transmembrane region" description="Helical" evidence="7">
    <location>
        <begin position="12"/>
        <end position="32"/>
    </location>
</feature>
<evidence type="ECO:0000256" key="6">
    <source>
        <dbReference type="ARBA" id="ARBA00023136"/>
    </source>
</evidence>
<keyword evidence="5 7" id="KW-1133">Transmembrane helix</keyword>
<reference evidence="8 9" key="1">
    <citation type="journal article" date="2012" name="Stand. Genomic Sci.">
        <title>Complete genome sequencing and analysis of Saprospira grandis str. Lewin, a predatory marine bacterium.</title>
        <authorList>
            <person name="Saw J.H."/>
            <person name="Yuryev A."/>
            <person name="Kanbe M."/>
            <person name="Hou S."/>
            <person name="Young A.G."/>
            <person name="Aizawa S."/>
            <person name="Alam M."/>
        </authorList>
    </citation>
    <scope>NUCLEOTIDE SEQUENCE [LARGE SCALE GENOMIC DNA]</scope>
    <source>
        <strain evidence="8 9">Lewin</strain>
    </source>
</reference>
<evidence type="ECO:0000313" key="8">
    <source>
        <dbReference type="EMBL" id="AFC24197.1"/>
    </source>
</evidence>
<feature type="transmembrane region" description="Helical" evidence="7">
    <location>
        <begin position="106"/>
        <end position="129"/>
    </location>
</feature>
<feature type="transmembrane region" description="Helical" evidence="7">
    <location>
        <begin position="38"/>
        <end position="56"/>
    </location>
</feature>
<evidence type="ECO:0000256" key="2">
    <source>
        <dbReference type="ARBA" id="ARBA00006386"/>
    </source>
</evidence>
<dbReference type="PANTHER" id="PTHR42775:SF2">
    <property type="entry name" value="PERMEASE"/>
    <property type="match status" value="1"/>
</dbReference>
<evidence type="ECO:0000313" key="9">
    <source>
        <dbReference type="Proteomes" id="UP000007519"/>
    </source>
</evidence>
<dbReference type="eggNOG" id="COG0701">
    <property type="taxonomic scope" value="Bacteria"/>
</dbReference>